<dbReference type="SMART" id="SM01034">
    <property type="entry name" value="BLUF"/>
    <property type="match status" value="1"/>
</dbReference>
<dbReference type="AlphaFoldDB" id="A0A4Q2U2Q5"/>
<keyword evidence="3" id="KW-1185">Reference proteome</keyword>
<feature type="domain" description="BLUF" evidence="1">
    <location>
        <begin position="4"/>
        <end position="99"/>
    </location>
</feature>
<dbReference type="Gene3D" id="3.30.70.100">
    <property type="match status" value="1"/>
</dbReference>
<dbReference type="EMBL" id="QYBB01000068">
    <property type="protein sequence ID" value="RYC29137.1"/>
    <property type="molecule type" value="Genomic_DNA"/>
</dbReference>
<evidence type="ECO:0000313" key="3">
    <source>
        <dbReference type="Proteomes" id="UP000290759"/>
    </source>
</evidence>
<dbReference type="SUPFAM" id="SSF54975">
    <property type="entry name" value="Acylphosphatase/BLUF domain-like"/>
    <property type="match status" value="1"/>
</dbReference>
<gene>
    <name evidence="2" type="ORF">D3273_25625</name>
</gene>
<proteinExistence type="predicted"/>
<dbReference type="RefSeq" id="WP_129229796.1">
    <property type="nucleotide sequence ID" value="NZ_QYBB01000068.1"/>
</dbReference>
<dbReference type="InterPro" id="IPR007024">
    <property type="entry name" value="BLUF_domain"/>
</dbReference>
<reference evidence="2 3" key="2">
    <citation type="submission" date="2019-02" db="EMBL/GenBank/DDBJ databases">
        <title>'Lichenibacterium ramalinii' gen. nov. sp. nov., 'Lichenibacterium minor' gen. nov. sp. nov.</title>
        <authorList>
            <person name="Pankratov T."/>
        </authorList>
    </citation>
    <scope>NUCLEOTIDE SEQUENCE [LARGE SCALE GENOMIC DNA]</scope>
    <source>
        <strain evidence="2 3">RmlP026</strain>
    </source>
</reference>
<dbReference type="GO" id="GO:0071949">
    <property type="term" value="F:FAD binding"/>
    <property type="evidence" value="ECO:0007669"/>
    <property type="project" value="InterPro"/>
</dbReference>
<dbReference type="GO" id="GO:0009882">
    <property type="term" value="F:blue light photoreceptor activity"/>
    <property type="evidence" value="ECO:0007669"/>
    <property type="project" value="InterPro"/>
</dbReference>
<dbReference type="OrthoDB" id="196105at2"/>
<evidence type="ECO:0000259" key="1">
    <source>
        <dbReference type="PROSITE" id="PS50925"/>
    </source>
</evidence>
<reference evidence="2 3" key="1">
    <citation type="submission" date="2018-12" db="EMBL/GenBank/DDBJ databases">
        <authorList>
            <person name="Grouzdev D.S."/>
            <person name="Krutkina M.S."/>
        </authorList>
    </citation>
    <scope>NUCLEOTIDE SEQUENCE [LARGE SCALE GENOMIC DNA]</scope>
    <source>
        <strain evidence="2 3">RmlP026</strain>
    </source>
</reference>
<dbReference type="PROSITE" id="PS50925">
    <property type="entry name" value="BLUF"/>
    <property type="match status" value="1"/>
</dbReference>
<comment type="caution">
    <text evidence="2">The sequence shown here is derived from an EMBL/GenBank/DDBJ whole genome shotgun (WGS) entry which is preliminary data.</text>
</comment>
<dbReference type="Pfam" id="PF04940">
    <property type="entry name" value="BLUF"/>
    <property type="match status" value="1"/>
</dbReference>
<name>A0A4Q2U2Q5_9HYPH</name>
<organism evidence="2 3">
    <name type="scientific">Lichenibacterium minor</name>
    <dbReference type="NCBI Taxonomy" id="2316528"/>
    <lineage>
        <taxon>Bacteria</taxon>
        <taxon>Pseudomonadati</taxon>
        <taxon>Pseudomonadota</taxon>
        <taxon>Alphaproteobacteria</taxon>
        <taxon>Hyphomicrobiales</taxon>
        <taxon>Lichenihabitantaceae</taxon>
        <taxon>Lichenibacterium</taxon>
    </lineage>
</organism>
<evidence type="ECO:0000313" key="2">
    <source>
        <dbReference type="EMBL" id="RYC29137.1"/>
    </source>
</evidence>
<dbReference type="InterPro" id="IPR036046">
    <property type="entry name" value="Acylphosphatase-like_dom_sf"/>
</dbReference>
<dbReference type="Proteomes" id="UP000290759">
    <property type="component" value="Unassembled WGS sequence"/>
</dbReference>
<accession>A0A4Q2U2Q5</accession>
<sequence>MSDLYRLIYTSRNLLPGDEDAQAAAVDGILAVSKRNNARVGVTGALLFNAGSFAQVLEGSRLAVEATFERIQRDPRHSDVGVLQCEPVAARGFPNWSMAFVGGSPRGRELWGEFARRTAFDIGRMEADRLFAALLQIVEGEDAPRAAARPALAASAG</sequence>
<protein>
    <submittedName>
        <fullName evidence="2">BLUF domain-containing protein</fullName>
    </submittedName>
</protein>